<protein>
    <recommendedName>
        <fullName evidence="10">Small ribosomal subunit biogenesis GTPase RsgA</fullName>
        <ecNumber evidence="10">3.6.1.-</ecNumber>
    </recommendedName>
</protein>
<feature type="binding site" evidence="10">
    <location>
        <begin position="167"/>
        <end position="175"/>
    </location>
    <ligand>
        <name>GTP</name>
        <dbReference type="ChEBI" id="CHEBI:37565"/>
    </ligand>
</feature>
<dbReference type="PROSITE" id="PS51721">
    <property type="entry name" value="G_CP"/>
    <property type="match status" value="1"/>
</dbReference>
<dbReference type="Proteomes" id="UP000050909">
    <property type="component" value="Unassembled WGS sequence"/>
</dbReference>
<dbReference type="AlphaFoldDB" id="A0A0R1GWC9"/>
<dbReference type="InterPro" id="IPR031944">
    <property type="entry name" value="RsgA_N"/>
</dbReference>
<feature type="domain" description="CP-type G" evidence="12">
    <location>
        <begin position="66"/>
        <end position="224"/>
    </location>
</feature>
<dbReference type="GO" id="GO:0019843">
    <property type="term" value="F:rRNA binding"/>
    <property type="evidence" value="ECO:0007669"/>
    <property type="project" value="UniProtKB-KW"/>
</dbReference>
<evidence type="ECO:0000313" key="13">
    <source>
        <dbReference type="EMBL" id="KRK38367.1"/>
    </source>
</evidence>
<dbReference type="Pfam" id="PF03193">
    <property type="entry name" value="RsgA_GTPase"/>
    <property type="match status" value="1"/>
</dbReference>
<keyword evidence="2 10" id="KW-0690">Ribosome biogenesis</keyword>
<dbReference type="SUPFAM" id="SSF52540">
    <property type="entry name" value="P-loop containing nucleoside triphosphate hydrolases"/>
    <property type="match status" value="1"/>
</dbReference>
<evidence type="ECO:0000256" key="3">
    <source>
        <dbReference type="ARBA" id="ARBA00022723"/>
    </source>
</evidence>
<dbReference type="GO" id="GO:0005525">
    <property type="term" value="F:GTP binding"/>
    <property type="evidence" value="ECO:0007669"/>
    <property type="project" value="UniProtKB-UniRule"/>
</dbReference>
<feature type="binding site" evidence="10">
    <location>
        <position position="248"/>
    </location>
    <ligand>
        <name>Zn(2+)</name>
        <dbReference type="ChEBI" id="CHEBI:29105"/>
    </ligand>
</feature>
<evidence type="ECO:0000256" key="2">
    <source>
        <dbReference type="ARBA" id="ARBA00022517"/>
    </source>
</evidence>
<feature type="binding site" evidence="10">
    <location>
        <position position="261"/>
    </location>
    <ligand>
        <name>Zn(2+)</name>
        <dbReference type="ChEBI" id="CHEBI:29105"/>
    </ligand>
</feature>
<proteinExistence type="inferred from homology"/>
<sequence length="297" mass="33599">MKQRTTGTIITSVAGFYDVATEHGTVRTRARGVFRKNKEKPVVGDHVQVELDGNQTNYLVKILPRRNFLKRPLLANVSRVILVISAVEPDFSLNLLDRFIIFFESEGINVELYLSKQDIVKPARLEEIKQALQYYARIGYPLLSYEGTTKAEILNLMEDEDILVLAGQSGAGKSTLLNKLKQDARQATAPISSSLNRGKHTTRQIELFTYGPGYIADTPGFSSIELHQIKLLDLVDYFRDFVAHAAECKFRGCQHLNEPGCAVKNLVASGEILQSRYDNYLTMRKEIEDNKLPEYRK</sequence>
<evidence type="ECO:0000256" key="10">
    <source>
        <dbReference type="HAMAP-Rule" id="MF_01820"/>
    </source>
</evidence>
<accession>A0A0R1GWC9</accession>
<dbReference type="Pfam" id="PF16745">
    <property type="entry name" value="RsgA_N"/>
    <property type="match status" value="1"/>
</dbReference>
<dbReference type="CDD" id="cd01854">
    <property type="entry name" value="YjeQ_EngC"/>
    <property type="match status" value="1"/>
</dbReference>
<dbReference type="PANTHER" id="PTHR32120:SF11">
    <property type="entry name" value="SMALL RIBOSOMAL SUBUNIT BIOGENESIS GTPASE RSGA 1, MITOCHONDRIAL-RELATED"/>
    <property type="match status" value="1"/>
</dbReference>
<dbReference type="CDD" id="cd04466">
    <property type="entry name" value="S1_YloQ_GTPase"/>
    <property type="match status" value="1"/>
</dbReference>
<dbReference type="InterPro" id="IPR004881">
    <property type="entry name" value="Ribosome_biogen_GTPase_RsgA"/>
</dbReference>
<dbReference type="Gene3D" id="1.10.40.50">
    <property type="entry name" value="Probable gtpase engc, domain 3"/>
    <property type="match status" value="1"/>
</dbReference>
<dbReference type="HAMAP" id="MF_01820">
    <property type="entry name" value="GTPase_RsgA"/>
    <property type="match status" value="1"/>
</dbReference>
<keyword evidence="6 10" id="KW-0378">Hydrolase</keyword>
<keyword evidence="3 10" id="KW-0479">Metal-binding</keyword>
<evidence type="ECO:0000256" key="4">
    <source>
        <dbReference type="ARBA" id="ARBA00022730"/>
    </source>
</evidence>
<comment type="similarity">
    <text evidence="10">Belongs to the TRAFAC class YlqF/YawG GTPase family. RsgA subfamily.</text>
</comment>
<comment type="subcellular location">
    <subcellularLocation>
        <location evidence="10">Cytoplasm</location>
    </subcellularLocation>
</comment>
<dbReference type="Gene3D" id="3.40.50.300">
    <property type="entry name" value="P-loop containing nucleotide triphosphate hydrolases"/>
    <property type="match status" value="1"/>
</dbReference>
<dbReference type="GO" id="GO:0046872">
    <property type="term" value="F:metal ion binding"/>
    <property type="evidence" value="ECO:0007669"/>
    <property type="project" value="UniProtKB-KW"/>
</dbReference>
<keyword evidence="7 10" id="KW-0862">Zinc</keyword>
<keyword evidence="1 10" id="KW-0963">Cytoplasm</keyword>
<reference evidence="13 14" key="1">
    <citation type="journal article" date="2015" name="Genome Announc.">
        <title>Expanding the biotechnology potential of lactobacilli through comparative genomics of 213 strains and associated genera.</title>
        <authorList>
            <person name="Sun Z."/>
            <person name="Harris H.M."/>
            <person name="McCann A."/>
            <person name="Guo C."/>
            <person name="Argimon S."/>
            <person name="Zhang W."/>
            <person name="Yang X."/>
            <person name="Jeffery I.B."/>
            <person name="Cooney J.C."/>
            <person name="Kagawa T.F."/>
            <person name="Liu W."/>
            <person name="Song Y."/>
            <person name="Salvetti E."/>
            <person name="Wrobel A."/>
            <person name="Rasinkangas P."/>
            <person name="Parkhill J."/>
            <person name="Rea M.C."/>
            <person name="O'Sullivan O."/>
            <person name="Ritari J."/>
            <person name="Douillard F.P."/>
            <person name="Paul Ross R."/>
            <person name="Yang R."/>
            <person name="Briner A.E."/>
            <person name="Felis G.E."/>
            <person name="de Vos W.M."/>
            <person name="Barrangou R."/>
            <person name="Klaenhammer T.R."/>
            <person name="Caufield P.W."/>
            <person name="Cui Y."/>
            <person name="Zhang H."/>
            <person name="O'Toole P.W."/>
        </authorList>
    </citation>
    <scope>NUCLEOTIDE SEQUENCE [LARGE SCALE GENOMIC DNA]</scope>
    <source>
        <strain evidence="13 14">DSM 20534</strain>
    </source>
</reference>
<evidence type="ECO:0000256" key="8">
    <source>
        <dbReference type="ARBA" id="ARBA00022884"/>
    </source>
</evidence>
<dbReference type="GO" id="GO:0005737">
    <property type="term" value="C:cytoplasm"/>
    <property type="evidence" value="ECO:0007669"/>
    <property type="project" value="UniProtKB-SubCell"/>
</dbReference>
<keyword evidence="8 10" id="KW-0694">RNA-binding</keyword>
<dbReference type="Gene3D" id="2.40.50.140">
    <property type="entry name" value="Nucleic acid-binding proteins"/>
    <property type="match status" value="1"/>
</dbReference>
<comment type="cofactor">
    <cofactor evidence="10">
        <name>Zn(2+)</name>
        <dbReference type="ChEBI" id="CHEBI:29105"/>
    </cofactor>
    <text evidence="10">Binds 1 zinc ion per subunit.</text>
</comment>
<keyword evidence="5 10" id="KW-0547">Nucleotide-binding</keyword>
<dbReference type="GO" id="GO:0042274">
    <property type="term" value="P:ribosomal small subunit biogenesis"/>
    <property type="evidence" value="ECO:0007669"/>
    <property type="project" value="UniProtKB-UniRule"/>
</dbReference>
<evidence type="ECO:0000256" key="5">
    <source>
        <dbReference type="ARBA" id="ARBA00022741"/>
    </source>
</evidence>
<dbReference type="InterPro" id="IPR027417">
    <property type="entry name" value="P-loop_NTPase"/>
</dbReference>
<dbReference type="NCBIfam" id="TIGR00157">
    <property type="entry name" value="ribosome small subunit-dependent GTPase A"/>
    <property type="match status" value="1"/>
</dbReference>
<dbReference type="InterPro" id="IPR010914">
    <property type="entry name" value="RsgA_GTPase_dom"/>
</dbReference>
<evidence type="ECO:0000259" key="11">
    <source>
        <dbReference type="PROSITE" id="PS50936"/>
    </source>
</evidence>
<dbReference type="InterPro" id="IPR030378">
    <property type="entry name" value="G_CP_dom"/>
</dbReference>
<dbReference type="EMBL" id="AZCV01000001">
    <property type="protein sequence ID" value="KRK38367.1"/>
    <property type="molecule type" value="Genomic_DNA"/>
</dbReference>
<evidence type="ECO:0000313" key="14">
    <source>
        <dbReference type="Proteomes" id="UP000050909"/>
    </source>
</evidence>
<feature type="binding site" evidence="10">
    <location>
        <position position="255"/>
    </location>
    <ligand>
        <name>Zn(2+)</name>
        <dbReference type="ChEBI" id="CHEBI:29105"/>
    </ligand>
</feature>
<comment type="function">
    <text evidence="10">One of several proteins that assist in the late maturation steps of the functional core of the 30S ribosomal subunit. Helps release RbfA from mature subunits. May play a role in the assembly of ribosomal proteins into the subunit. Circularly permuted GTPase that catalyzes slow GTP hydrolysis, GTPase activity is stimulated by the 30S ribosomal subunit.</text>
</comment>
<dbReference type="PROSITE" id="PS50936">
    <property type="entry name" value="ENGC_GTPASE"/>
    <property type="match status" value="1"/>
</dbReference>
<name>A0A0R1GWC9_9LACO</name>
<dbReference type="SUPFAM" id="SSF50249">
    <property type="entry name" value="Nucleic acid-binding proteins"/>
    <property type="match status" value="1"/>
</dbReference>
<feature type="binding site" evidence="10">
    <location>
        <position position="253"/>
    </location>
    <ligand>
        <name>Zn(2+)</name>
        <dbReference type="ChEBI" id="CHEBI:29105"/>
    </ligand>
</feature>
<keyword evidence="4 10" id="KW-0699">rRNA-binding</keyword>
<keyword evidence="14" id="KW-1185">Reference proteome</keyword>
<evidence type="ECO:0000256" key="9">
    <source>
        <dbReference type="ARBA" id="ARBA00023134"/>
    </source>
</evidence>
<feature type="domain" description="EngC GTPase" evidence="11">
    <location>
        <begin position="75"/>
        <end position="222"/>
    </location>
</feature>
<gene>
    <name evidence="10" type="primary">rsgA</name>
    <name evidence="13" type="ORF">FC62_GL000050</name>
</gene>
<dbReference type="EC" id="3.6.1.-" evidence="10"/>
<comment type="caution">
    <text evidence="13">The sequence shown here is derived from an EMBL/GenBank/DDBJ whole genome shotgun (WGS) entry which is preliminary data.</text>
</comment>
<dbReference type="PATRIC" id="fig|1423722.3.peg.50"/>
<dbReference type="PANTHER" id="PTHR32120">
    <property type="entry name" value="SMALL RIBOSOMAL SUBUNIT BIOGENESIS GTPASE RSGA"/>
    <property type="match status" value="1"/>
</dbReference>
<comment type="subunit">
    <text evidence="10">Monomer. Associates with 30S ribosomal subunit, binds 16S rRNA.</text>
</comment>
<evidence type="ECO:0000256" key="7">
    <source>
        <dbReference type="ARBA" id="ARBA00022833"/>
    </source>
</evidence>
<dbReference type="RefSeq" id="WP_054744871.1">
    <property type="nucleotide sequence ID" value="NZ_AZCV01000001.1"/>
</dbReference>
<evidence type="ECO:0000256" key="1">
    <source>
        <dbReference type="ARBA" id="ARBA00022490"/>
    </source>
</evidence>
<keyword evidence="9 10" id="KW-0342">GTP-binding</keyword>
<dbReference type="GO" id="GO:0003924">
    <property type="term" value="F:GTPase activity"/>
    <property type="evidence" value="ECO:0007669"/>
    <property type="project" value="UniProtKB-UniRule"/>
</dbReference>
<evidence type="ECO:0000259" key="12">
    <source>
        <dbReference type="PROSITE" id="PS51721"/>
    </source>
</evidence>
<organism evidence="13 14">
    <name type="scientific">Amylolactobacillus amylotrophicus DSM 20534</name>
    <dbReference type="NCBI Taxonomy" id="1423722"/>
    <lineage>
        <taxon>Bacteria</taxon>
        <taxon>Bacillati</taxon>
        <taxon>Bacillota</taxon>
        <taxon>Bacilli</taxon>
        <taxon>Lactobacillales</taxon>
        <taxon>Lactobacillaceae</taxon>
        <taxon>Amylolactobacillus</taxon>
    </lineage>
</organism>
<evidence type="ECO:0000256" key="6">
    <source>
        <dbReference type="ARBA" id="ARBA00022801"/>
    </source>
</evidence>
<feature type="binding site" evidence="10">
    <location>
        <begin position="115"/>
        <end position="118"/>
    </location>
    <ligand>
        <name>GTP</name>
        <dbReference type="ChEBI" id="CHEBI:37565"/>
    </ligand>
</feature>
<dbReference type="InterPro" id="IPR012340">
    <property type="entry name" value="NA-bd_OB-fold"/>
</dbReference>